<evidence type="ECO:0000259" key="1">
    <source>
        <dbReference type="Pfam" id="PF09951"/>
    </source>
</evidence>
<dbReference type="OrthoDB" id="4827574at2"/>
<keyword evidence="3" id="KW-1185">Reference proteome</keyword>
<accession>A0A4V5MQR2</accession>
<sequence>MAKQYTIAPQDIRPLATGHGLCVATDLILMEGHPVGYMVREEPEDDEDSGWRFFAGSEDDRYIDNPKHFSLLDVNVLANYDQSIIPLLESPIGAAFDKGDDGVFYDVSDDD</sequence>
<proteinExistence type="predicted"/>
<dbReference type="Proteomes" id="UP000310016">
    <property type="component" value="Unassembled WGS sequence"/>
</dbReference>
<gene>
    <name evidence="2" type="ORF">FAZ21_09795</name>
</gene>
<comment type="caution">
    <text evidence="2">The sequence shown here is derived from an EMBL/GenBank/DDBJ whole genome shotgun (WGS) entry which is preliminary data.</text>
</comment>
<dbReference type="PANTHER" id="PTHR38743:SF2">
    <property type="entry name" value="DUF2185 DOMAIN-CONTAINING PROTEIN"/>
    <property type="match status" value="1"/>
</dbReference>
<dbReference type="InterPro" id="IPR018689">
    <property type="entry name" value="Imm33_dom"/>
</dbReference>
<feature type="domain" description="Immunity protein Imm33" evidence="1">
    <location>
        <begin position="22"/>
        <end position="107"/>
    </location>
</feature>
<evidence type="ECO:0000313" key="3">
    <source>
        <dbReference type="Proteomes" id="UP000310016"/>
    </source>
</evidence>
<evidence type="ECO:0000313" key="2">
    <source>
        <dbReference type="EMBL" id="TJZ73478.1"/>
    </source>
</evidence>
<name>A0A4V5MQR2_9NEIS</name>
<dbReference type="PANTHER" id="PTHR38743">
    <property type="entry name" value="SIMILAR TO GLYOXYLASE I FAMILY PROTEIN"/>
    <property type="match status" value="1"/>
</dbReference>
<reference evidence="2 3" key="1">
    <citation type="submission" date="2019-04" db="EMBL/GenBank/DDBJ databases">
        <title>Chitiniphilus eburnea sp. nov., a novel chitinolytic bacterium isolated from aquaculture sludge.</title>
        <authorList>
            <person name="Sheng M."/>
        </authorList>
    </citation>
    <scope>NUCLEOTIDE SEQUENCE [LARGE SCALE GENOMIC DNA]</scope>
    <source>
        <strain evidence="2 3">HX-2-15</strain>
    </source>
</reference>
<protein>
    <submittedName>
        <fullName evidence="2">DUF2185 domain-containing protein</fullName>
    </submittedName>
</protein>
<dbReference type="RefSeq" id="WP_136773268.1">
    <property type="nucleotide sequence ID" value="NZ_CP156074.1"/>
</dbReference>
<dbReference type="AlphaFoldDB" id="A0A4V5MQR2"/>
<organism evidence="2 3">
    <name type="scientific">Chitiniphilus eburneus</name>
    <dbReference type="NCBI Taxonomy" id="2571148"/>
    <lineage>
        <taxon>Bacteria</taxon>
        <taxon>Pseudomonadati</taxon>
        <taxon>Pseudomonadota</taxon>
        <taxon>Betaproteobacteria</taxon>
        <taxon>Neisseriales</taxon>
        <taxon>Chitinibacteraceae</taxon>
        <taxon>Chitiniphilus</taxon>
    </lineage>
</organism>
<dbReference type="Pfam" id="PF09951">
    <property type="entry name" value="Imm33"/>
    <property type="match status" value="1"/>
</dbReference>
<dbReference type="EMBL" id="SUMF01000009">
    <property type="protein sequence ID" value="TJZ73478.1"/>
    <property type="molecule type" value="Genomic_DNA"/>
</dbReference>